<dbReference type="SUPFAM" id="SSF53850">
    <property type="entry name" value="Periplasmic binding protein-like II"/>
    <property type="match status" value="1"/>
</dbReference>
<evidence type="ECO:0000256" key="8">
    <source>
        <dbReference type="ARBA" id="ARBA00023180"/>
    </source>
</evidence>
<organism evidence="12 13">
    <name type="scientific">Orchesella dallaii</name>
    <dbReference type="NCBI Taxonomy" id="48710"/>
    <lineage>
        <taxon>Eukaryota</taxon>
        <taxon>Metazoa</taxon>
        <taxon>Ecdysozoa</taxon>
        <taxon>Arthropoda</taxon>
        <taxon>Hexapoda</taxon>
        <taxon>Collembola</taxon>
        <taxon>Entomobryomorpha</taxon>
        <taxon>Entomobryoidea</taxon>
        <taxon>Orchesellidae</taxon>
        <taxon>Orchesellinae</taxon>
        <taxon>Orchesella</taxon>
    </lineage>
</organism>
<evidence type="ECO:0000256" key="2">
    <source>
        <dbReference type="ARBA" id="ARBA00008685"/>
    </source>
</evidence>
<evidence type="ECO:0000313" key="12">
    <source>
        <dbReference type="EMBL" id="CAL8070423.1"/>
    </source>
</evidence>
<keyword evidence="3" id="KW-1003">Cell membrane</keyword>
<evidence type="ECO:0000256" key="1">
    <source>
        <dbReference type="ARBA" id="ARBA00004651"/>
    </source>
</evidence>
<feature type="domain" description="Ionotropic glutamate receptor C-terminal" evidence="11">
    <location>
        <begin position="326"/>
        <end position="600"/>
    </location>
</feature>
<comment type="subcellular location">
    <subcellularLocation>
        <location evidence="1">Cell membrane</location>
        <topology evidence="1">Multi-pass membrane protein</topology>
    </subcellularLocation>
</comment>
<feature type="transmembrane region" description="Helical" evidence="10">
    <location>
        <begin position="380"/>
        <end position="400"/>
    </location>
</feature>
<dbReference type="InterPro" id="IPR001320">
    <property type="entry name" value="Iontro_rcpt_C"/>
</dbReference>
<dbReference type="Pfam" id="PF00060">
    <property type="entry name" value="Lig_chan"/>
    <property type="match status" value="1"/>
</dbReference>
<accession>A0ABP1PL49</accession>
<evidence type="ECO:0000256" key="10">
    <source>
        <dbReference type="SAM" id="Phobius"/>
    </source>
</evidence>
<dbReference type="EMBL" id="CAXLJM020000004">
    <property type="protein sequence ID" value="CAL8070423.1"/>
    <property type="molecule type" value="Genomic_DNA"/>
</dbReference>
<evidence type="ECO:0000256" key="4">
    <source>
        <dbReference type="ARBA" id="ARBA00022692"/>
    </source>
</evidence>
<comment type="caution">
    <text evidence="12">The sequence shown here is derived from an EMBL/GenBank/DDBJ whole genome shotgun (WGS) entry which is preliminary data.</text>
</comment>
<evidence type="ECO:0000256" key="9">
    <source>
        <dbReference type="SAM" id="MobiDB-lite"/>
    </source>
</evidence>
<comment type="similarity">
    <text evidence="2">Belongs to the glutamate-gated ion channel (TC 1.A.10.1) family.</text>
</comment>
<feature type="transmembrane region" description="Helical" evidence="10">
    <location>
        <begin position="355"/>
        <end position="374"/>
    </location>
</feature>
<feature type="region of interest" description="Disordered" evidence="9">
    <location>
        <begin position="561"/>
        <end position="581"/>
    </location>
</feature>
<name>A0ABP1PL49_9HEXA</name>
<dbReference type="Gene3D" id="3.40.190.10">
    <property type="entry name" value="Periplasmic binding protein-like II"/>
    <property type="match status" value="1"/>
</dbReference>
<keyword evidence="6 10" id="KW-0472">Membrane</keyword>
<reference evidence="12 13" key="1">
    <citation type="submission" date="2024-08" db="EMBL/GenBank/DDBJ databases">
        <authorList>
            <person name="Cucini C."/>
            <person name="Frati F."/>
        </authorList>
    </citation>
    <scope>NUCLEOTIDE SEQUENCE [LARGE SCALE GENOMIC DNA]</scope>
</reference>
<sequence>MTTLTISDKSHNHSVVLSNKSNSLSRFFTAALLQNLKTLWKLLGKRSSVKFIFEESISENSLLEWNQIQTQGPYASFTQAINTSYQLRPFPNKFIHTRSVVIFIVKSNTIRNIGKLGDPANDHFIFVARNIQTLNNAFTHSSVIILNTLAHKYGMYLEEDKLGKSIQTIGYLIEPESYTGHFEKSQTFVLRPSPIKQLNGRVINAAYLSIAPVFKLKSRNNTHYNFEGTYHNLLVECAKHANFTINYYGNPKPPGHQLANGSWTGLMGELTTGKADITPVLGISHGRHSSVLFTNMITESVMVFSVQVPGTLIQWTALVHPLDPFIWFLTFVMLILFIILMYVTNMVGLGVKSHLNAISNAIMLSFLVLLEQPTDISKRWTHRFVALLWVIAGFHITMMYKGNLVGFLTLPDEQIIPKTFHQLSERTDYDVYLHTIGGLELEHFQNSPSPTIKSLMKRLIVYDDIRKCILKATQQLTACIAWSNFFDTGLAKYMPPYRKKEMMYVATEPIGTVDICFGVRKGSIYIDAFNYYSSIFVHCGLMQKWRLDIVNLEQRKLIEEDNDSNHDDKRSSDGGNDDDDQRPLGSKNLLAVYTLFIFGCVISSIVYVYEYVSN</sequence>
<dbReference type="Gene3D" id="1.10.287.70">
    <property type="match status" value="1"/>
</dbReference>
<keyword evidence="13" id="KW-1185">Reference proteome</keyword>
<dbReference type="PANTHER" id="PTHR42643">
    <property type="entry name" value="IONOTROPIC RECEPTOR 20A-RELATED"/>
    <property type="match status" value="1"/>
</dbReference>
<evidence type="ECO:0000256" key="6">
    <source>
        <dbReference type="ARBA" id="ARBA00023136"/>
    </source>
</evidence>
<dbReference type="PANTHER" id="PTHR42643:SF42">
    <property type="entry name" value="IONOTROPIC GLUTAMATE RECEPTOR L-GLUTAMATE AND GLYCINE-BINDING DOMAIN-CONTAINING PROTEIN"/>
    <property type="match status" value="1"/>
</dbReference>
<protein>
    <recommendedName>
        <fullName evidence="11">Ionotropic glutamate receptor C-terminal domain-containing protein</fullName>
    </recommendedName>
</protein>
<keyword evidence="7" id="KW-0675">Receptor</keyword>
<evidence type="ECO:0000256" key="7">
    <source>
        <dbReference type="ARBA" id="ARBA00023170"/>
    </source>
</evidence>
<evidence type="ECO:0000256" key="5">
    <source>
        <dbReference type="ARBA" id="ARBA00022989"/>
    </source>
</evidence>
<keyword evidence="5 10" id="KW-1133">Transmembrane helix</keyword>
<keyword evidence="8" id="KW-0325">Glycoprotein</keyword>
<gene>
    <name evidence="12" type="ORF">ODALV1_LOCUS1231</name>
</gene>
<evidence type="ECO:0000256" key="3">
    <source>
        <dbReference type="ARBA" id="ARBA00022475"/>
    </source>
</evidence>
<proteinExistence type="inferred from homology"/>
<dbReference type="Proteomes" id="UP001642540">
    <property type="component" value="Unassembled WGS sequence"/>
</dbReference>
<feature type="transmembrane region" description="Helical" evidence="10">
    <location>
        <begin position="590"/>
        <end position="609"/>
    </location>
</feature>
<feature type="compositionally biased region" description="Basic and acidic residues" evidence="9">
    <location>
        <begin position="561"/>
        <end position="572"/>
    </location>
</feature>
<evidence type="ECO:0000313" key="13">
    <source>
        <dbReference type="Proteomes" id="UP001642540"/>
    </source>
</evidence>
<feature type="transmembrane region" description="Helical" evidence="10">
    <location>
        <begin position="325"/>
        <end position="343"/>
    </location>
</feature>
<keyword evidence="4 10" id="KW-0812">Transmembrane</keyword>
<dbReference type="InterPro" id="IPR052192">
    <property type="entry name" value="Insect_Ionotropic_Sensory_Rcpt"/>
</dbReference>
<evidence type="ECO:0000259" key="11">
    <source>
        <dbReference type="Pfam" id="PF00060"/>
    </source>
</evidence>